<dbReference type="SUPFAM" id="SSF52540">
    <property type="entry name" value="P-loop containing nucleoside triphosphate hydrolases"/>
    <property type="match status" value="1"/>
</dbReference>
<dbReference type="OMA" id="NIWPPLD"/>
<feature type="compositionally biased region" description="Polar residues" evidence="9">
    <location>
        <begin position="1202"/>
        <end position="1213"/>
    </location>
</feature>
<evidence type="ECO:0000259" key="11">
    <source>
        <dbReference type="PROSITE" id="PS51194"/>
    </source>
</evidence>
<feature type="domain" description="Helicase C-terminal" evidence="11">
    <location>
        <begin position="867"/>
        <end position="1057"/>
    </location>
</feature>
<dbReference type="SMART" id="SM00490">
    <property type="entry name" value="HELICc"/>
    <property type="match status" value="1"/>
</dbReference>
<dbReference type="GO" id="GO:0003724">
    <property type="term" value="F:RNA helicase activity"/>
    <property type="evidence" value="ECO:0007669"/>
    <property type="project" value="UniProtKB-EC"/>
</dbReference>
<feature type="compositionally biased region" description="Polar residues" evidence="9">
    <location>
        <begin position="771"/>
        <end position="781"/>
    </location>
</feature>
<feature type="coiled-coil region" evidence="8">
    <location>
        <begin position="667"/>
        <end position="697"/>
    </location>
</feature>
<reference evidence="13" key="1">
    <citation type="submission" date="2017-04" db="EMBL/GenBank/DDBJ databases">
        <title>Plasmodium gonderi genome.</title>
        <authorList>
            <person name="Arisue N."/>
            <person name="Honma H."/>
            <person name="Kawai S."/>
            <person name="Tougan T."/>
            <person name="Tanabe K."/>
            <person name="Horii T."/>
        </authorList>
    </citation>
    <scope>NUCLEOTIDE SEQUENCE [LARGE SCALE GENOMIC DNA]</scope>
    <source>
        <strain evidence="13">ATCC 30045</strain>
    </source>
</reference>
<gene>
    <name evidence="12" type="ORF">PGO_140290</name>
</gene>
<dbReference type="InterPro" id="IPR011545">
    <property type="entry name" value="DEAD/DEAH_box_helicase_dom"/>
</dbReference>
<dbReference type="GO" id="GO:0016787">
    <property type="term" value="F:hydrolase activity"/>
    <property type="evidence" value="ECO:0007669"/>
    <property type="project" value="UniProtKB-KW"/>
</dbReference>
<feature type="domain" description="Helicase ATP-binding" evidence="10">
    <location>
        <begin position="436"/>
        <end position="610"/>
    </location>
</feature>
<dbReference type="InterPro" id="IPR001650">
    <property type="entry name" value="Helicase_C-like"/>
</dbReference>
<dbReference type="InterPro" id="IPR002464">
    <property type="entry name" value="DNA/RNA_helicase_DEAH_CS"/>
</dbReference>
<keyword evidence="6" id="KW-0067">ATP-binding</keyword>
<proteinExistence type="inferred from homology"/>
<dbReference type="Pfam" id="PF00270">
    <property type="entry name" value="DEAD"/>
    <property type="match status" value="1"/>
</dbReference>
<dbReference type="FunFam" id="3.40.50.300:FF:000637">
    <property type="entry name" value="ATP-dependent RNA helicase DHX37/DHR1"/>
    <property type="match status" value="1"/>
</dbReference>
<organism evidence="12 13">
    <name type="scientific">Plasmodium gonderi</name>
    <dbReference type="NCBI Taxonomy" id="77519"/>
    <lineage>
        <taxon>Eukaryota</taxon>
        <taxon>Sar</taxon>
        <taxon>Alveolata</taxon>
        <taxon>Apicomplexa</taxon>
        <taxon>Aconoidasida</taxon>
        <taxon>Haemosporida</taxon>
        <taxon>Plasmodiidae</taxon>
        <taxon>Plasmodium</taxon>
        <taxon>Plasmodium (Plasmodium)</taxon>
    </lineage>
</organism>
<evidence type="ECO:0000259" key="10">
    <source>
        <dbReference type="PROSITE" id="PS51192"/>
    </source>
</evidence>
<dbReference type="EC" id="3.6.4.13" evidence="2"/>
<evidence type="ECO:0000256" key="2">
    <source>
        <dbReference type="ARBA" id="ARBA00012552"/>
    </source>
</evidence>
<keyword evidence="13" id="KW-1185">Reference proteome</keyword>
<dbReference type="SMART" id="SM00487">
    <property type="entry name" value="DEXDc"/>
    <property type="match status" value="1"/>
</dbReference>
<feature type="compositionally biased region" description="Basic and acidic residues" evidence="9">
    <location>
        <begin position="782"/>
        <end position="804"/>
    </location>
</feature>
<comment type="catalytic activity">
    <reaction evidence="7">
        <text>ATP + H2O = ADP + phosphate + H(+)</text>
        <dbReference type="Rhea" id="RHEA:13065"/>
        <dbReference type="ChEBI" id="CHEBI:15377"/>
        <dbReference type="ChEBI" id="CHEBI:15378"/>
        <dbReference type="ChEBI" id="CHEBI:30616"/>
        <dbReference type="ChEBI" id="CHEBI:43474"/>
        <dbReference type="ChEBI" id="CHEBI:456216"/>
        <dbReference type="EC" id="3.6.4.13"/>
    </reaction>
</comment>
<dbReference type="GO" id="GO:0005524">
    <property type="term" value="F:ATP binding"/>
    <property type="evidence" value="ECO:0007669"/>
    <property type="project" value="UniProtKB-KW"/>
</dbReference>
<dbReference type="PANTHER" id="PTHR18934:SF99">
    <property type="entry name" value="ATP-DEPENDENT RNA HELICASE DHX37-RELATED"/>
    <property type="match status" value="1"/>
</dbReference>
<evidence type="ECO:0000313" key="12">
    <source>
        <dbReference type="EMBL" id="GAW83235.1"/>
    </source>
</evidence>
<dbReference type="EMBL" id="BDQF01000015">
    <property type="protein sequence ID" value="GAW83235.1"/>
    <property type="molecule type" value="Genomic_DNA"/>
</dbReference>
<dbReference type="GO" id="GO:0005730">
    <property type="term" value="C:nucleolus"/>
    <property type="evidence" value="ECO:0007669"/>
    <property type="project" value="TreeGrafter"/>
</dbReference>
<dbReference type="InterPro" id="IPR014001">
    <property type="entry name" value="Helicase_ATP-bd"/>
</dbReference>
<keyword evidence="8" id="KW-0175">Coiled coil</keyword>
<dbReference type="GO" id="GO:0000462">
    <property type="term" value="P:maturation of SSU-rRNA from tricistronic rRNA transcript (SSU-rRNA, 5.8S rRNA, LSU-rRNA)"/>
    <property type="evidence" value="ECO:0007669"/>
    <property type="project" value="TreeGrafter"/>
</dbReference>
<feature type="region of interest" description="Disordered" evidence="9">
    <location>
        <begin position="738"/>
        <end position="804"/>
    </location>
</feature>
<accession>A0A1Y1JP74</accession>
<dbReference type="PANTHER" id="PTHR18934">
    <property type="entry name" value="ATP-DEPENDENT RNA HELICASE"/>
    <property type="match status" value="1"/>
</dbReference>
<dbReference type="Pfam" id="PF00271">
    <property type="entry name" value="Helicase_C"/>
    <property type="match status" value="1"/>
</dbReference>
<evidence type="ECO:0000313" key="13">
    <source>
        <dbReference type="Proteomes" id="UP000195521"/>
    </source>
</evidence>
<feature type="region of interest" description="Disordered" evidence="9">
    <location>
        <begin position="824"/>
        <end position="889"/>
    </location>
</feature>
<name>A0A1Y1JP74_PLAGO</name>
<evidence type="ECO:0000256" key="7">
    <source>
        <dbReference type="ARBA" id="ARBA00047984"/>
    </source>
</evidence>
<dbReference type="Proteomes" id="UP000195521">
    <property type="component" value="Unassembled WGS sequence"/>
</dbReference>
<feature type="coiled-coil region" evidence="8">
    <location>
        <begin position="159"/>
        <end position="191"/>
    </location>
</feature>
<keyword evidence="5 12" id="KW-0347">Helicase</keyword>
<dbReference type="CDD" id="cd18791">
    <property type="entry name" value="SF2_C_RHA"/>
    <property type="match status" value="1"/>
</dbReference>
<evidence type="ECO:0000256" key="4">
    <source>
        <dbReference type="ARBA" id="ARBA00022801"/>
    </source>
</evidence>
<evidence type="ECO:0000256" key="5">
    <source>
        <dbReference type="ARBA" id="ARBA00022806"/>
    </source>
</evidence>
<comment type="similarity">
    <text evidence="1">Belongs to the DEAD box helicase family. DEAH subfamily.</text>
</comment>
<comment type="caution">
    <text evidence="12">The sequence shown here is derived from an EMBL/GenBank/DDBJ whole genome shotgun (WGS) entry which is preliminary data.</text>
</comment>
<evidence type="ECO:0000256" key="6">
    <source>
        <dbReference type="ARBA" id="ARBA00022840"/>
    </source>
</evidence>
<feature type="compositionally biased region" description="Acidic residues" evidence="9">
    <location>
        <begin position="851"/>
        <end position="864"/>
    </location>
</feature>
<dbReference type="PROSITE" id="PS51192">
    <property type="entry name" value="HELICASE_ATP_BIND_1"/>
    <property type="match status" value="1"/>
</dbReference>
<dbReference type="Gene3D" id="3.40.50.300">
    <property type="entry name" value="P-loop containing nucleotide triphosphate hydrolases"/>
    <property type="match status" value="3"/>
</dbReference>
<feature type="region of interest" description="Disordered" evidence="9">
    <location>
        <begin position="1196"/>
        <end position="1217"/>
    </location>
</feature>
<protein>
    <recommendedName>
        <fullName evidence="2">RNA helicase</fullName>
        <ecNumber evidence="2">3.6.4.13</ecNumber>
    </recommendedName>
</protein>
<dbReference type="PROSITE" id="PS00690">
    <property type="entry name" value="DEAH_ATP_HELICASE"/>
    <property type="match status" value="1"/>
</dbReference>
<sequence>MKGKYLLGNDNTTEENLGYNDETLSTTYSENKALTNKEKKKLEYEERMRKKRERQLKRVKKIITKSNLTSLNVLKNELLIDIPNTILNGAVEPTNTLLKGKNDQNANSKNVNTSIIKKVNDNLNEPEKQEDERNRLIKTEIEKKNGKYKKLCFMENISKKKLMKKLKYKQKQDKEAEKEKLLKSIEQYRLNNNERNFIIQFNTNNKNQNQEGLEKLFQTYKDMKIDLPNNLRIIKNKLQKKKKKFLECKKRNQAQATSRHDDVEKKPKVLKNEHHQMDENEHVLSHPVVEYGSNIKSLTNEGNYAEDLKDHNPENVLSSSSHLYINENPHKGAYNDEKYDYEIIDIVEADNSSHDNDRLDHVNRGGDENIKSKDIQEEGKNEEMRKSQSKKKQSEETKTDEEKRKIVYKNVSINRKDSIEKLRQALPVLGYEQEIIEAILNYDVVFISGDTGCGKSTQIPQFVYEHGFCTNDYLIGVTEPRKIAVKSISNRLNEELNINDVAGYQIRFEKSHFLKNSKIKVMTEGILLKEIMNDFILSKYSVIILDEAHERSINMDLILGLLSIICKIRKNNYFAYKSNMIPIKVIIMSATIDEINFFENQIFTNYTSINIPTEKVPVVDHFLSYTPKYYIEEAKKKVIQIHKKLPPGSILVFLTSQEEIYHLYNMLNNLKMSKENAEENIQTLDLTNEEKKKIQDENIYSFDLSEDEKKVNEDKCSFFLRSTDENKEKRIIFEVSDEDDDDDDIPIHNNSLASKTEQRKNDIDRKIENSRILSNPNNRQADQTDNKIETNNLEKTKNSNDDFIHEESQTKIFIAGEEGLSSTGYISEDDNYRENSHNDDAQVMDNKSDNEQSENCESNEDDNEVKEIKHHQNEHSTEQNKEKNPNDVEINNKKKCKKESSIWKGSDGSGKLKIFKLFANLPMHEQMRLFKNPKDNERICILSTNIAETSITLPNIRYVVDCGKEKRKMYSTLNDYSYYIIDNISKSSSLQRKGRAGRILHLLKKNKKNKKKIETEKGHVYKLYSSNYYNYFFKKHNDFPILNYPLDSLILYLLSFKIKNVENFPFINKPEKCKFEEAKKRLIYLNCVHFGYKDIEFLFKDLGDKMASKKSIENHINMFNPQKKSGITLAGSFILSLPISTRYAKILTDVCLKSLAINHTSSIPLACLLVSCLYLESIFSYDYKLKVKYGKRGKKKKRNLNENNTCNNSQMNGKNDIHRSNSNLVNLIFKKNAEHEVQTDRDSSSSSDLSSDDTYLDEETLSEDGYSNNKTSDNLLDNFKLKFDNDIDFYLNICISFYFSKEKNHFCSIMQLDQKKMEELIKLSNHLMKIINYKFNKNINFDFLDKNPSDLSKKIIHYAVIQGFIDHLAIRSDLIHNNYTRNSNLSSNKKNAYFSQNMNTPIYINSTSLLYKNRPYPKYILYNYIMKNKKSYVMYDCLRINESDLGKMKNVCIYINEYEKIPPAKYDMTRDKIVVCVKPLYLPCSHYLPMTVKELNENDLLFYNYFALFILDGSMFSKMSSFHVYYTHSYNDIITCNNQHVKQFIDALKDNRISSRLTLINKWKIQSDFLKQEFISLIGKKISVHNEQHIDKLWPPLD</sequence>
<evidence type="ECO:0000256" key="1">
    <source>
        <dbReference type="ARBA" id="ARBA00008792"/>
    </source>
</evidence>
<keyword evidence="4" id="KW-0378">Hydrolase</keyword>
<feature type="region of interest" description="Disordered" evidence="9">
    <location>
        <begin position="352"/>
        <end position="402"/>
    </location>
</feature>
<dbReference type="PROSITE" id="PS51194">
    <property type="entry name" value="HELICASE_CTER"/>
    <property type="match status" value="1"/>
</dbReference>
<dbReference type="InterPro" id="IPR027417">
    <property type="entry name" value="P-loop_NTPase"/>
</dbReference>
<feature type="compositionally biased region" description="Basic and acidic residues" evidence="9">
    <location>
        <begin position="865"/>
        <end position="889"/>
    </location>
</feature>
<evidence type="ECO:0000256" key="9">
    <source>
        <dbReference type="SAM" id="MobiDB-lite"/>
    </source>
</evidence>
<feature type="compositionally biased region" description="Basic and acidic residues" evidence="9">
    <location>
        <begin position="756"/>
        <end position="769"/>
    </location>
</feature>
<dbReference type="GO" id="GO:0003723">
    <property type="term" value="F:RNA binding"/>
    <property type="evidence" value="ECO:0007669"/>
    <property type="project" value="TreeGrafter"/>
</dbReference>
<feature type="compositionally biased region" description="Basic and acidic residues" evidence="9">
    <location>
        <begin position="830"/>
        <end position="850"/>
    </location>
</feature>
<evidence type="ECO:0000256" key="3">
    <source>
        <dbReference type="ARBA" id="ARBA00022741"/>
    </source>
</evidence>
<dbReference type="GeneID" id="39749978"/>
<dbReference type="OrthoDB" id="10253254at2759"/>
<evidence type="ECO:0000256" key="8">
    <source>
        <dbReference type="SAM" id="Coils"/>
    </source>
</evidence>
<keyword evidence="3" id="KW-0547">Nucleotide-binding</keyword>
<dbReference type="RefSeq" id="XP_028545824.1">
    <property type="nucleotide sequence ID" value="XM_028690023.1"/>
</dbReference>